<feature type="region of interest" description="Disordered" evidence="1">
    <location>
        <begin position="72"/>
        <end position="120"/>
    </location>
</feature>
<reference evidence="2 3" key="1">
    <citation type="journal article" date="2018" name="MBio">
        <title>Comparative Genomics Reveals the Core Gene Toolbox for the Fungus-Insect Symbiosis.</title>
        <authorList>
            <person name="Wang Y."/>
            <person name="Stata M."/>
            <person name="Wang W."/>
            <person name="Stajich J.E."/>
            <person name="White M.M."/>
            <person name="Moncalvo J.M."/>
        </authorList>
    </citation>
    <scope>NUCLEOTIDE SEQUENCE [LARGE SCALE GENOMIC DNA]</scope>
    <source>
        <strain evidence="2 3">SWE-8-4</strain>
    </source>
</reference>
<protein>
    <submittedName>
        <fullName evidence="2">Uncharacterized protein</fullName>
    </submittedName>
</protein>
<dbReference type="AlphaFoldDB" id="A0A2T9YHP3"/>
<comment type="caution">
    <text evidence="2">The sequence shown here is derived from an EMBL/GenBank/DDBJ whole genome shotgun (WGS) entry which is preliminary data.</text>
</comment>
<organism evidence="2 3">
    <name type="scientific">Smittium simulii</name>
    <dbReference type="NCBI Taxonomy" id="133385"/>
    <lineage>
        <taxon>Eukaryota</taxon>
        <taxon>Fungi</taxon>
        <taxon>Fungi incertae sedis</taxon>
        <taxon>Zoopagomycota</taxon>
        <taxon>Kickxellomycotina</taxon>
        <taxon>Harpellomycetes</taxon>
        <taxon>Harpellales</taxon>
        <taxon>Legeriomycetaceae</taxon>
        <taxon>Smittium</taxon>
    </lineage>
</organism>
<evidence type="ECO:0000313" key="3">
    <source>
        <dbReference type="Proteomes" id="UP000245383"/>
    </source>
</evidence>
<dbReference type="Proteomes" id="UP000245383">
    <property type="component" value="Unassembled WGS sequence"/>
</dbReference>
<proteinExistence type="predicted"/>
<gene>
    <name evidence="2" type="ORF">BB561_004177</name>
</gene>
<feature type="compositionally biased region" description="Basic and acidic residues" evidence="1">
    <location>
        <begin position="108"/>
        <end position="118"/>
    </location>
</feature>
<evidence type="ECO:0000256" key="1">
    <source>
        <dbReference type="SAM" id="MobiDB-lite"/>
    </source>
</evidence>
<accession>A0A2T9YHP3</accession>
<dbReference type="OrthoDB" id="5563016at2759"/>
<dbReference type="EMBL" id="MBFR01000184">
    <property type="protein sequence ID" value="PVU91835.1"/>
    <property type="molecule type" value="Genomic_DNA"/>
</dbReference>
<name>A0A2T9YHP3_9FUNG</name>
<sequence length="533" mass="60653">MLYHQYQEPKSEKISTLRDLGVSFKSMLKIRSPKSSKVKKQEEALSKNKRYTIQDNILYSYKNTDSIYKTPSRANASDADLNNNSKKYNSSESVTQSSTSTKFNNDNNNHKFTDDIYNNKKSKAQRTSMLLKKISSTLLRSKSSILSDNKAEISQDQKKLYNHEPEFSPRGLPGVAGVARDQLNDYTSSESDNEFSNLANSKRILPNRKRSLHYASMLKPHESIEVIPKRKSESQLSASYTLGSFSHLQNDISWDSKLSLPSNIFGSPTQNQLKLRVEEPASLKLDYQQKLRNVSSDSTIDMDDNVIDIVGSARRIELDSPGVAVLKTFDIKDNIKEPSLADYNIEKINHSLHYSDIIKFKSKQSSDETLISSKNSIETQSCDSSNANHTENNSNYKIKDFLCSNVDKSFLLDDIKINGNFSFDVDHRYDDSNFGFLNPLFKLNETPSIETNSINHYTNVAQLSFSSFDSNSPNHSNDDEIYNDIIEMNNIISQMEEHKPNTDISKKLDSNLFKGKEFGFKQCTEVYNTTEQK</sequence>
<keyword evidence="3" id="KW-1185">Reference proteome</keyword>
<evidence type="ECO:0000313" key="2">
    <source>
        <dbReference type="EMBL" id="PVU91835.1"/>
    </source>
</evidence>
<feature type="compositionally biased region" description="Low complexity" evidence="1">
    <location>
        <begin position="74"/>
        <end position="101"/>
    </location>
</feature>